<dbReference type="CDD" id="cd00180">
    <property type="entry name" value="PKc"/>
    <property type="match status" value="1"/>
</dbReference>
<keyword evidence="2" id="KW-0723">Serine/threonine-protein kinase</keyword>
<evidence type="ECO:0000256" key="7">
    <source>
        <dbReference type="ARBA" id="ARBA00047899"/>
    </source>
</evidence>
<dbReference type="InterPro" id="IPR011009">
    <property type="entry name" value="Kinase-like_dom_sf"/>
</dbReference>
<dbReference type="GO" id="GO:0005524">
    <property type="term" value="F:ATP binding"/>
    <property type="evidence" value="ECO:0007669"/>
    <property type="project" value="UniProtKB-KW"/>
</dbReference>
<keyword evidence="12" id="KW-1185">Reference proteome</keyword>
<dbReference type="InterPro" id="IPR000719">
    <property type="entry name" value="Prot_kinase_dom"/>
</dbReference>
<evidence type="ECO:0000256" key="4">
    <source>
        <dbReference type="ARBA" id="ARBA00022741"/>
    </source>
</evidence>
<keyword evidence="4" id="KW-0547">Nucleotide-binding</keyword>
<organismHost>
    <name type="scientific">Macaca nemestrina</name>
    <name type="common">Pig-tailed macaque</name>
    <dbReference type="NCBI Taxonomy" id="9545"/>
</organismHost>
<accession>Q2QBB4</accession>
<evidence type="ECO:0000256" key="1">
    <source>
        <dbReference type="ARBA" id="ARBA00012513"/>
    </source>
</evidence>
<feature type="region of interest" description="Disordered" evidence="9">
    <location>
        <begin position="43"/>
        <end position="62"/>
    </location>
</feature>
<keyword evidence="3" id="KW-0808">Transferase</keyword>
<organismHost>
    <name type="scientific">Macaca fascicularis</name>
    <name type="common">Crab-eating macaque</name>
    <name type="synonym">Cynomolgus monkey</name>
    <dbReference type="NCBI Taxonomy" id="9541"/>
</organismHost>
<dbReference type="SUPFAM" id="SSF56112">
    <property type="entry name" value="Protein kinase-like (PK-like)"/>
    <property type="match status" value="1"/>
</dbReference>
<dbReference type="PANTHER" id="PTHR43671:SF98">
    <property type="entry name" value="SERINE_THREONINE-PROTEIN KINASE NEK11"/>
    <property type="match status" value="1"/>
</dbReference>
<evidence type="ECO:0000256" key="8">
    <source>
        <dbReference type="ARBA" id="ARBA00048679"/>
    </source>
</evidence>
<dbReference type="EC" id="2.7.11.1" evidence="1"/>
<dbReference type="RefSeq" id="YP_443909.1">
    <property type="nucleotide sequence ID" value="NC_007653.1"/>
</dbReference>
<organismHost>
    <name type="scientific">Macaca mulatta</name>
    <name type="common">Rhesus macaque</name>
    <dbReference type="NCBI Taxonomy" id="9544"/>
</organismHost>
<feature type="compositionally biased region" description="Acidic residues" evidence="9">
    <location>
        <begin position="89"/>
        <end position="114"/>
    </location>
</feature>
<dbReference type="EMBL" id="DQ149153">
    <property type="protein sequence ID" value="ABA29316.1"/>
    <property type="molecule type" value="Genomic_DNA"/>
</dbReference>
<organism evidence="11 12">
    <name type="scientific">Cercopithecine herpesvirus 16</name>
    <name type="common">CeHV-16</name>
    <name type="synonym">Herpesvirus papio 2</name>
    <dbReference type="NCBI Taxonomy" id="340907"/>
    <lineage>
        <taxon>Viruses</taxon>
        <taxon>Duplodnaviria</taxon>
        <taxon>Heunggongvirae</taxon>
        <taxon>Peploviricota</taxon>
        <taxon>Herviviricetes</taxon>
        <taxon>Herpesvirales</taxon>
        <taxon>Orthoherpesviridae</taxon>
        <taxon>Alphaherpesvirinae</taxon>
        <taxon>Simplexvirus</taxon>
        <taxon>Simplexvirus papiinealpha2</taxon>
    </lineage>
</organism>
<dbReference type="KEGG" id="vg:3850193"/>
<feature type="region of interest" description="Disordered" evidence="9">
    <location>
        <begin position="79"/>
        <end position="137"/>
    </location>
</feature>
<dbReference type="GO" id="GO:0004674">
    <property type="term" value="F:protein serine/threonine kinase activity"/>
    <property type="evidence" value="ECO:0007669"/>
    <property type="project" value="UniProtKB-KW"/>
</dbReference>
<sequence length="463" mass="50586">MACRQFRRVYAGATEDAGRLEAVERATTTRCLFPPETFYNPPRGVDFPGAAAHDPPRPHGARDEAARLCQIRELLVEMRSSAEEPPSGPEDDTDDDDDAPDDVAYPDEGADDDYAAGGGAPRPDPERAGPAPAGGLTPEVLEHLDREAARAIHRGCKPPSEVARVVAGLGFAIHRALTPGSEGCVFESSHPDYPQRVVVKAGWYASSVHEARLLRRLSHPGVLALLDVRPVGGLTCLVLPKYRSDLYTYLGARSRSSPLSLAQVTAVARQLLSAIEYIHGEGIIHRDIKTENVLVNGPEDICLGDFGAACFARGSWSTPVYYGIAGTVDTNAPEVLAGDPYTPSVDIWSAGLVIFEAAVHTASLFSASQEDERRAYDAQILRIIRQAQVHPDEFPRHAGSRLVSQYRHRAARNRRPAHTRPAWTRYYKLDLDVEYLVCRALTFDGARRPSAAELLRLPLFQSS</sequence>
<keyword evidence="5" id="KW-0418">Kinase</keyword>
<dbReference type="PANTHER" id="PTHR43671">
    <property type="entry name" value="SERINE/THREONINE-PROTEIN KINASE NEK"/>
    <property type="match status" value="1"/>
</dbReference>
<dbReference type="PROSITE" id="PS00108">
    <property type="entry name" value="PROTEIN_KINASE_ST"/>
    <property type="match status" value="1"/>
</dbReference>
<evidence type="ECO:0000259" key="10">
    <source>
        <dbReference type="PROSITE" id="PS50011"/>
    </source>
</evidence>
<dbReference type="InterPro" id="IPR008271">
    <property type="entry name" value="Ser/Thr_kinase_AS"/>
</dbReference>
<dbReference type="Gene3D" id="1.10.510.10">
    <property type="entry name" value="Transferase(Phosphotransferase) domain 1"/>
    <property type="match status" value="1"/>
</dbReference>
<comment type="catalytic activity">
    <reaction evidence="7">
        <text>L-threonyl-[protein] + ATP = O-phospho-L-threonyl-[protein] + ADP + H(+)</text>
        <dbReference type="Rhea" id="RHEA:46608"/>
        <dbReference type="Rhea" id="RHEA-COMP:11060"/>
        <dbReference type="Rhea" id="RHEA-COMP:11605"/>
        <dbReference type="ChEBI" id="CHEBI:15378"/>
        <dbReference type="ChEBI" id="CHEBI:30013"/>
        <dbReference type="ChEBI" id="CHEBI:30616"/>
        <dbReference type="ChEBI" id="CHEBI:61977"/>
        <dbReference type="ChEBI" id="CHEBI:456216"/>
        <dbReference type="EC" id="2.7.11.1"/>
    </reaction>
</comment>
<evidence type="ECO:0000313" key="11">
    <source>
        <dbReference type="EMBL" id="ABA29316.1"/>
    </source>
</evidence>
<name>Q2QBB4_CHV16</name>
<evidence type="ECO:0000256" key="9">
    <source>
        <dbReference type="SAM" id="MobiDB-lite"/>
    </source>
</evidence>
<dbReference type="SMART" id="SM00220">
    <property type="entry name" value="S_TKc"/>
    <property type="match status" value="1"/>
</dbReference>
<organismHost>
    <name type="scientific">Macaca leonina</name>
    <name type="common">Northern pig-tailed macaque</name>
    <name type="synonym">Macaca nemestrina leonina</name>
    <dbReference type="NCBI Taxonomy" id="90387"/>
</organismHost>
<evidence type="ECO:0000256" key="2">
    <source>
        <dbReference type="ARBA" id="ARBA00022527"/>
    </source>
</evidence>
<proteinExistence type="predicted"/>
<evidence type="ECO:0000256" key="3">
    <source>
        <dbReference type="ARBA" id="ARBA00022679"/>
    </source>
</evidence>
<dbReference type="InterPro" id="IPR050660">
    <property type="entry name" value="NEK_Ser/Thr_kinase"/>
</dbReference>
<reference evidence="11 12" key="1">
    <citation type="journal article" date="2006" name="J. Virol.">
        <title>The complete genome sequence of herpesvirus papio 2 (Cercopithecine herpesvirus 16) shows evidence of recombination events among various progenitor herpesviruses.</title>
        <authorList>
            <person name="Tyler S.D."/>
            <person name="Severini A."/>
        </authorList>
    </citation>
    <scope>NUCLEOTIDE SEQUENCE [LARGE SCALE GENOMIC DNA]</scope>
    <source>
        <strain evidence="11">X313</strain>
    </source>
</reference>
<dbReference type="Pfam" id="PF00069">
    <property type="entry name" value="Pkinase"/>
    <property type="match status" value="1"/>
</dbReference>
<evidence type="ECO:0000256" key="6">
    <source>
        <dbReference type="ARBA" id="ARBA00022840"/>
    </source>
</evidence>
<keyword evidence="6" id="KW-0067">ATP-binding</keyword>
<feature type="domain" description="Protein kinase" evidence="10">
    <location>
        <begin position="171"/>
        <end position="460"/>
    </location>
</feature>
<dbReference type="GeneID" id="3850193"/>
<evidence type="ECO:0000256" key="5">
    <source>
        <dbReference type="ARBA" id="ARBA00022777"/>
    </source>
</evidence>
<dbReference type="Proteomes" id="UP000132309">
    <property type="component" value="Segment"/>
</dbReference>
<gene>
    <name evidence="11" type="primary">US3</name>
</gene>
<dbReference type="PROSITE" id="PS50011">
    <property type="entry name" value="PROTEIN_KINASE_DOM"/>
    <property type="match status" value="1"/>
</dbReference>
<comment type="catalytic activity">
    <reaction evidence="8">
        <text>L-seryl-[protein] + ATP = O-phospho-L-seryl-[protein] + ADP + H(+)</text>
        <dbReference type="Rhea" id="RHEA:17989"/>
        <dbReference type="Rhea" id="RHEA-COMP:9863"/>
        <dbReference type="Rhea" id="RHEA-COMP:11604"/>
        <dbReference type="ChEBI" id="CHEBI:15378"/>
        <dbReference type="ChEBI" id="CHEBI:29999"/>
        <dbReference type="ChEBI" id="CHEBI:30616"/>
        <dbReference type="ChEBI" id="CHEBI:83421"/>
        <dbReference type="ChEBI" id="CHEBI:456216"/>
        <dbReference type="EC" id="2.7.11.1"/>
    </reaction>
</comment>
<protein>
    <recommendedName>
        <fullName evidence="1">non-specific serine/threonine protein kinase</fullName>
        <ecNumber evidence="1">2.7.11.1</ecNumber>
    </recommendedName>
</protein>
<organismHost>
    <name type="scientific">Homo sapiens</name>
    <name type="common">Human</name>
    <dbReference type="NCBI Taxonomy" id="9606"/>
</organismHost>
<evidence type="ECO:0000313" key="12">
    <source>
        <dbReference type="Proteomes" id="UP000132309"/>
    </source>
</evidence>